<dbReference type="OrthoDB" id="2163395at2759"/>
<gene>
    <name evidence="4" type="primary">20211190</name>
    <name evidence="3" type="ORF">HELRODRAFT_189231</name>
</gene>
<dbReference type="KEGG" id="hro:HELRODRAFT_189231"/>
<dbReference type="HOGENOM" id="CLU_1295626_0_0_1"/>
<proteinExistence type="inferred from homology"/>
<dbReference type="EnsemblMetazoa" id="HelroT189231">
    <property type="protein sequence ID" value="HelroP189231"/>
    <property type="gene ID" value="HelroG189231"/>
</dbReference>
<protein>
    <submittedName>
        <fullName evidence="3 4">Uncharacterized protein</fullName>
    </submittedName>
</protein>
<dbReference type="Proteomes" id="UP000015101">
    <property type="component" value="Unassembled WGS sequence"/>
</dbReference>
<dbReference type="AlphaFoldDB" id="T1FQU3"/>
<dbReference type="InParanoid" id="T1FQU3"/>
<dbReference type="EMBL" id="KB097495">
    <property type="protein sequence ID" value="ESN96425.1"/>
    <property type="molecule type" value="Genomic_DNA"/>
</dbReference>
<accession>T1FQU3</accession>
<keyword evidence="5" id="KW-1185">Reference proteome</keyword>
<dbReference type="InterPro" id="IPR029488">
    <property type="entry name" value="Hmw/CFAP97"/>
</dbReference>
<dbReference type="EMBL" id="AMQM01001392">
    <property type="status" value="NOT_ANNOTATED_CDS"/>
    <property type="molecule type" value="Genomic_DNA"/>
</dbReference>
<name>T1FQU3_HELRO</name>
<dbReference type="GeneID" id="20211190"/>
<dbReference type="InterPro" id="IPR038792">
    <property type="entry name" value="CFAP97D1/2"/>
</dbReference>
<dbReference type="Pfam" id="PF13879">
    <property type="entry name" value="Hmw_CFAP97"/>
    <property type="match status" value="1"/>
</dbReference>
<evidence type="ECO:0000313" key="3">
    <source>
        <dbReference type="EMBL" id="ESN96425.1"/>
    </source>
</evidence>
<dbReference type="STRING" id="6412.T1FQU3"/>
<reference evidence="4" key="3">
    <citation type="submission" date="2015-06" db="UniProtKB">
        <authorList>
            <consortium name="EnsemblMetazoa"/>
        </authorList>
    </citation>
    <scope>IDENTIFICATION</scope>
</reference>
<dbReference type="PANTHER" id="PTHR33768:SF3">
    <property type="entry name" value="MIP11318P"/>
    <property type="match status" value="1"/>
</dbReference>
<evidence type="ECO:0000256" key="1">
    <source>
        <dbReference type="ARBA" id="ARBA00008315"/>
    </source>
</evidence>
<evidence type="ECO:0000256" key="2">
    <source>
        <dbReference type="SAM" id="MobiDB-lite"/>
    </source>
</evidence>
<feature type="region of interest" description="Disordered" evidence="2">
    <location>
        <begin position="22"/>
        <end position="42"/>
    </location>
</feature>
<comment type="similarity">
    <text evidence="1">Belongs to the CFAP97 family.</text>
</comment>
<organism evidence="4 5">
    <name type="scientific">Helobdella robusta</name>
    <name type="common">Californian leech</name>
    <dbReference type="NCBI Taxonomy" id="6412"/>
    <lineage>
        <taxon>Eukaryota</taxon>
        <taxon>Metazoa</taxon>
        <taxon>Spiralia</taxon>
        <taxon>Lophotrochozoa</taxon>
        <taxon>Annelida</taxon>
        <taxon>Clitellata</taxon>
        <taxon>Hirudinea</taxon>
        <taxon>Rhynchobdellida</taxon>
        <taxon>Glossiphoniidae</taxon>
        <taxon>Helobdella</taxon>
    </lineage>
</organism>
<dbReference type="CTD" id="20211190"/>
<reference evidence="3 5" key="2">
    <citation type="journal article" date="2013" name="Nature">
        <title>Insights into bilaterian evolution from three spiralian genomes.</title>
        <authorList>
            <person name="Simakov O."/>
            <person name="Marletaz F."/>
            <person name="Cho S.J."/>
            <person name="Edsinger-Gonzales E."/>
            <person name="Havlak P."/>
            <person name="Hellsten U."/>
            <person name="Kuo D.H."/>
            <person name="Larsson T."/>
            <person name="Lv J."/>
            <person name="Arendt D."/>
            <person name="Savage R."/>
            <person name="Osoegawa K."/>
            <person name="de Jong P."/>
            <person name="Grimwood J."/>
            <person name="Chapman J.A."/>
            <person name="Shapiro H."/>
            <person name="Aerts A."/>
            <person name="Otillar R.P."/>
            <person name="Terry A.Y."/>
            <person name="Boore J.L."/>
            <person name="Grigoriev I.V."/>
            <person name="Lindberg D.R."/>
            <person name="Seaver E.C."/>
            <person name="Weisblat D.A."/>
            <person name="Putnam N.H."/>
            <person name="Rokhsar D.S."/>
        </authorList>
    </citation>
    <scope>NUCLEOTIDE SEQUENCE</scope>
</reference>
<sequence>MPPNGSHKTTKESSLRNLSKNISAENKNVATNNNGISSNKTNTKYNCKVRNREWSSISVGDLYRPVKPASSKFLQKRWDETMLDTHHKRILGVKHVVDTRPPRIHLHLILSLKKLQMKEDDNRKVEYENMNMLKKIIDIQANGGFVDNHNKYCFKKSRTMSEEMSAMMRRDQLILQRMVNQTPHYLFQCNTPSPENLLTLKTRRPFQSWTMLK</sequence>
<evidence type="ECO:0000313" key="4">
    <source>
        <dbReference type="EnsemblMetazoa" id="HelroP189231"/>
    </source>
</evidence>
<dbReference type="RefSeq" id="XP_009025589.1">
    <property type="nucleotide sequence ID" value="XM_009027341.1"/>
</dbReference>
<reference evidence="5" key="1">
    <citation type="submission" date="2012-12" db="EMBL/GenBank/DDBJ databases">
        <authorList>
            <person name="Hellsten U."/>
            <person name="Grimwood J."/>
            <person name="Chapman J.A."/>
            <person name="Shapiro H."/>
            <person name="Aerts A."/>
            <person name="Otillar R.P."/>
            <person name="Terry A.Y."/>
            <person name="Boore J.L."/>
            <person name="Simakov O."/>
            <person name="Marletaz F."/>
            <person name="Cho S.-J."/>
            <person name="Edsinger-Gonzales E."/>
            <person name="Havlak P."/>
            <person name="Kuo D.-H."/>
            <person name="Larsson T."/>
            <person name="Lv J."/>
            <person name="Arendt D."/>
            <person name="Savage R."/>
            <person name="Osoegawa K."/>
            <person name="de Jong P."/>
            <person name="Lindberg D.R."/>
            <person name="Seaver E.C."/>
            <person name="Weisblat D.A."/>
            <person name="Putnam N.H."/>
            <person name="Grigoriev I.V."/>
            <person name="Rokhsar D.S."/>
        </authorList>
    </citation>
    <scope>NUCLEOTIDE SEQUENCE</scope>
</reference>
<evidence type="ECO:0000313" key="5">
    <source>
        <dbReference type="Proteomes" id="UP000015101"/>
    </source>
</evidence>
<dbReference type="PANTHER" id="PTHR33768">
    <property type="entry name" value="MIP11318P"/>
    <property type="match status" value="1"/>
</dbReference>